<dbReference type="GO" id="GO:0046872">
    <property type="term" value="F:metal ion binding"/>
    <property type="evidence" value="ECO:0007669"/>
    <property type="project" value="UniProtKB-KW"/>
</dbReference>
<evidence type="ECO:0000256" key="20">
    <source>
        <dbReference type="ARBA" id="ARBA00049209"/>
    </source>
</evidence>
<evidence type="ECO:0000256" key="2">
    <source>
        <dbReference type="ARBA" id="ARBA00000909"/>
    </source>
</evidence>
<evidence type="ECO:0000256" key="4">
    <source>
        <dbReference type="ARBA" id="ARBA00006001"/>
    </source>
</evidence>
<evidence type="ECO:0000256" key="16">
    <source>
        <dbReference type="ARBA" id="ARBA00023268"/>
    </source>
</evidence>
<evidence type="ECO:0000256" key="14">
    <source>
        <dbReference type="ARBA" id="ARBA00023235"/>
    </source>
</evidence>
<dbReference type="EC" id="4.2.1.136" evidence="7"/>
<dbReference type="SUPFAM" id="SSF64153">
    <property type="entry name" value="YjeF N-terminal domain-like"/>
    <property type="match status" value="1"/>
</dbReference>
<dbReference type="AlphaFoldDB" id="A0A3B0RJP3"/>
<keyword evidence="13" id="KW-0520">NAD</keyword>
<evidence type="ECO:0000256" key="11">
    <source>
        <dbReference type="ARBA" id="ARBA00022857"/>
    </source>
</evidence>
<comment type="similarity">
    <text evidence="5">In the C-terminal section; belongs to the NnrD/CARKD family.</text>
</comment>
<organism evidence="23">
    <name type="scientific">hydrothermal vent metagenome</name>
    <dbReference type="NCBI Taxonomy" id="652676"/>
    <lineage>
        <taxon>unclassified sequences</taxon>
        <taxon>metagenomes</taxon>
        <taxon>ecological metagenomes</taxon>
    </lineage>
</organism>
<dbReference type="Gene3D" id="3.40.50.10260">
    <property type="entry name" value="YjeF N-terminal domain"/>
    <property type="match status" value="1"/>
</dbReference>
<dbReference type="InterPro" id="IPR030677">
    <property type="entry name" value="Nnr"/>
</dbReference>
<keyword evidence="9" id="KW-0547">Nucleotide-binding</keyword>
<feature type="domain" description="YjeF C-terminal" evidence="21">
    <location>
        <begin position="202"/>
        <end position="464"/>
    </location>
</feature>
<dbReference type="EMBL" id="UOEK01000020">
    <property type="protein sequence ID" value="VAV92012.1"/>
    <property type="molecule type" value="Genomic_DNA"/>
</dbReference>
<dbReference type="InterPro" id="IPR029056">
    <property type="entry name" value="Ribokinase-like"/>
</dbReference>
<comment type="catalytic activity">
    <reaction evidence="2">
        <text>(6R)-NADPHX = (6S)-NADPHX</text>
        <dbReference type="Rhea" id="RHEA:32227"/>
        <dbReference type="ChEBI" id="CHEBI:64076"/>
        <dbReference type="ChEBI" id="CHEBI:64077"/>
        <dbReference type="EC" id="5.1.99.6"/>
    </reaction>
</comment>
<dbReference type="Gene3D" id="3.40.1190.20">
    <property type="match status" value="1"/>
</dbReference>
<keyword evidence="16" id="KW-0511">Multifunctional enzyme</keyword>
<keyword evidence="10" id="KW-0067">ATP-binding</keyword>
<sequence length="470" mass="47533">MKPVITPAESARLDRASTVPAAALMEAAGFAVAIAARLGYGDSVAVLTGKGNNGGDGWVAAFHLARRGAKVIVHEFARPSPGSLADSMRSRALDAGIRVLAINALWEPSLIIDAVFGVGFTGQLPAAIVPWTESGVPVLAVDLPSGVEGGTGGVDGAAFAAQRTVTFHALKPAHLVGPGADYCGLVTVVDIGLTGERPLWLFAEMSDAPIRGRDRHAHKWSVGSVAVVGGSAGMSGAPVLAARAAMAAGAGAVTVVGPGAAMGAIPPELLSQTVGGGDRFAGGDEDAVLELATRFDVLVLGPGAGSSSDATLADIAARWPGPIVVDADGLRAIANDSRIAERRAPTVLTPHAGELETLRSYPGESAPDIARRYRAVLVEKGNPSFVHWEETWVVTSGGPELATIGTGDVLAGIIGAFLAVGQPPAVAARSAVYWHGVAGAKLRSARTLTASLLVDAVARTLAAVPTGATE</sequence>
<dbReference type="GO" id="GO:0110051">
    <property type="term" value="P:metabolite repair"/>
    <property type="evidence" value="ECO:0007669"/>
    <property type="project" value="TreeGrafter"/>
</dbReference>
<dbReference type="GO" id="GO:0052855">
    <property type="term" value="F:ADP-dependent NAD(P)H-hydrate dehydratase activity"/>
    <property type="evidence" value="ECO:0007669"/>
    <property type="project" value="UniProtKB-EC"/>
</dbReference>
<dbReference type="Pfam" id="PF03853">
    <property type="entry name" value="YjeF_N"/>
    <property type="match status" value="1"/>
</dbReference>
<dbReference type="InterPro" id="IPR000631">
    <property type="entry name" value="CARKD"/>
</dbReference>
<name>A0A3B0RJP3_9ZZZZ</name>
<dbReference type="HAMAP" id="MF_01965">
    <property type="entry name" value="NADHX_dehydratase"/>
    <property type="match status" value="1"/>
</dbReference>
<comment type="catalytic activity">
    <reaction evidence="19">
        <text>(6S)-NADHX + ADP = AMP + phosphate + NADH + H(+)</text>
        <dbReference type="Rhea" id="RHEA:32223"/>
        <dbReference type="ChEBI" id="CHEBI:15378"/>
        <dbReference type="ChEBI" id="CHEBI:43474"/>
        <dbReference type="ChEBI" id="CHEBI:57945"/>
        <dbReference type="ChEBI" id="CHEBI:64074"/>
        <dbReference type="ChEBI" id="CHEBI:456215"/>
        <dbReference type="ChEBI" id="CHEBI:456216"/>
        <dbReference type="EC" id="4.2.1.136"/>
    </reaction>
</comment>
<gene>
    <name evidence="23" type="ORF">MNBD_ACTINO02-1729</name>
</gene>
<evidence type="ECO:0000256" key="3">
    <source>
        <dbReference type="ARBA" id="ARBA00001958"/>
    </source>
</evidence>
<evidence type="ECO:0000256" key="13">
    <source>
        <dbReference type="ARBA" id="ARBA00023027"/>
    </source>
</evidence>
<protein>
    <recommendedName>
        <fullName evidence="18">Nicotinamide nucleotide repair protein</fullName>
        <ecNumber evidence="7">4.2.1.136</ecNumber>
        <ecNumber evidence="6">5.1.99.6</ecNumber>
    </recommendedName>
</protein>
<evidence type="ECO:0000256" key="12">
    <source>
        <dbReference type="ARBA" id="ARBA00022958"/>
    </source>
</evidence>
<proteinExistence type="inferred from homology"/>
<dbReference type="GO" id="GO:0005524">
    <property type="term" value="F:ATP binding"/>
    <property type="evidence" value="ECO:0007669"/>
    <property type="project" value="UniProtKB-KW"/>
</dbReference>
<keyword evidence="15 23" id="KW-0456">Lyase</keyword>
<dbReference type="EC" id="5.1.99.6" evidence="6"/>
<dbReference type="HAMAP" id="MF_01966">
    <property type="entry name" value="NADHX_epimerase"/>
    <property type="match status" value="1"/>
</dbReference>
<keyword evidence="8" id="KW-0479">Metal-binding</keyword>
<dbReference type="InterPro" id="IPR036652">
    <property type="entry name" value="YjeF_N_dom_sf"/>
</dbReference>
<evidence type="ECO:0000256" key="5">
    <source>
        <dbReference type="ARBA" id="ARBA00009524"/>
    </source>
</evidence>
<accession>A0A3B0RJP3</accession>
<keyword evidence="11" id="KW-0521">NADP</keyword>
<evidence type="ECO:0000256" key="9">
    <source>
        <dbReference type="ARBA" id="ARBA00022741"/>
    </source>
</evidence>
<dbReference type="PROSITE" id="PS51383">
    <property type="entry name" value="YJEF_C_3"/>
    <property type="match status" value="1"/>
</dbReference>
<evidence type="ECO:0000259" key="22">
    <source>
        <dbReference type="PROSITE" id="PS51385"/>
    </source>
</evidence>
<evidence type="ECO:0000256" key="6">
    <source>
        <dbReference type="ARBA" id="ARBA00012228"/>
    </source>
</evidence>
<keyword evidence="12" id="KW-0630">Potassium</keyword>
<evidence type="ECO:0000256" key="8">
    <source>
        <dbReference type="ARBA" id="ARBA00022723"/>
    </source>
</evidence>
<evidence type="ECO:0000256" key="10">
    <source>
        <dbReference type="ARBA" id="ARBA00022840"/>
    </source>
</evidence>
<reference evidence="23" key="1">
    <citation type="submission" date="2018-06" db="EMBL/GenBank/DDBJ databases">
        <authorList>
            <person name="Zhirakovskaya E."/>
        </authorList>
    </citation>
    <scope>NUCLEOTIDE SEQUENCE</scope>
</reference>
<comment type="catalytic activity">
    <reaction evidence="1">
        <text>(6R)-NADHX = (6S)-NADHX</text>
        <dbReference type="Rhea" id="RHEA:32215"/>
        <dbReference type="ChEBI" id="CHEBI:64074"/>
        <dbReference type="ChEBI" id="CHEBI:64075"/>
        <dbReference type="EC" id="5.1.99.6"/>
    </reaction>
</comment>
<dbReference type="PANTHER" id="PTHR12592:SF0">
    <property type="entry name" value="ATP-DEPENDENT (S)-NAD(P)H-HYDRATE DEHYDRATASE"/>
    <property type="match status" value="1"/>
</dbReference>
<keyword evidence="14 23" id="KW-0413">Isomerase</keyword>
<evidence type="ECO:0000313" key="23">
    <source>
        <dbReference type="EMBL" id="VAV92012.1"/>
    </source>
</evidence>
<evidence type="ECO:0000256" key="15">
    <source>
        <dbReference type="ARBA" id="ARBA00023239"/>
    </source>
</evidence>
<dbReference type="NCBIfam" id="TIGR00197">
    <property type="entry name" value="yjeF_nterm"/>
    <property type="match status" value="1"/>
</dbReference>
<feature type="domain" description="YjeF N-terminal" evidence="22">
    <location>
        <begin position="5"/>
        <end position="199"/>
    </location>
</feature>
<dbReference type="InterPro" id="IPR004443">
    <property type="entry name" value="YjeF_N_dom"/>
</dbReference>
<dbReference type="NCBIfam" id="TIGR00196">
    <property type="entry name" value="yjeF_cterm"/>
    <property type="match status" value="1"/>
</dbReference>
<comment type="catalytic activity">
    <reaction evidence="20">
        <text>(6S)-NADPHX + ADP = AMP + phosphate + NADPH + H(+)</text>
        <dbReference type="Rhea" id="RHEA:32235"/>
        <dbReference type="ChEBI" id="CHEBI:15378"/>
        <dbReference type="ChEBI" id="CHEBI:43474"/>
        <dbReference type="ChEBI" id="CHEBI:57783"/>
        <dbReference type="ChEBI" id="CHEBI:64076"/>
        <dbReference type="ChEBI" id="CHEBI:456215"/>
        <dbReference type="ChEBI" id="CHEBI:456216"/>
        <dbReference type="EC" id="4.2.1.136"/>
    </reaction>
</comment>
<comment type="similarity">
    <text evidence="4">In the N-terminal section; belongs to the NnrE/AIBP family.</text>
</comment>
<dbReference type="Pfam" id="PF01256">
    <property type="entry name" value="Carb_kinase"/>
    <property type="match status" value="1"/>
</dbReference>
<evidence type="ECO:0000256" key="17">
    <source>
        <dbReference type="ARBA" id="ARBA00025153"/>
    </source>
</evidence>
<dbReference type="PROSITE" id="PS51385">
    <property type="entry name" value="YJEF_N"/>
    <property type="match status" value="1"/>
</dbReference>
<comment type="cofactor">
    <cofactor evidence="3">
        <name>K(+)</name>
        <dbReference type="ChEBI" id="CHEBI:29103"/>
    </cofactor>
</comment>
<dbReference type="SUPFAM" id="SSF53613">
    <property type="entry name" value="Ribokinase-like"/>
    <property type="match status" value="1"/>
</dbReference>
<dbReference type="PIRSF" id="PIRSF017184">
    <property type="entry name" value="Nnr"/>
    <property type="match status" value="1"/>
</dbReference>
<evidence type="ECO:0000259" key="21">
    <source>
        <dbReference type="PROSITE" id="PS51383"/>
    </source>
</evidence>
<evidence type="ECO:0000256" key="19">
    <source>
        <dbReference type="ARBA" id="ARBA00048238"/>
    </source>
</evidence>
<dbReference type="GO" id="GO:0052856">
    <property type="term" value="F:NAD(P)HX epimerase activity"/>
    <property type="evidence" value="ECO:0007669"/>
    <property type="project" value="UniProtKB-EC"/>
</dbReference>
<dbReference type="CDD" id="cd01171">
    <property type="entry name" value="YXKO-related"/>
    <property type="match status" value="1"/>
</dbReference>
<dbReference type="PANTHER" id="PTHR12592">
    <property type="entry name" value="ATP-DEPENDENT (S)-NAD(P)H-HYDRATE DEHYDRATASE FAMILY MEMBER"/>
    <property type="match status" value="1"/>
</dbReference>
<evidence type="ECO:0000256" key="1">
    <source>
        <dbReference type="ARBA" id="ARBA00000013"/>
    </source>
</evidence>
<evidence type="ECO:0000256" key="7">
    <source>
        <dbReference type="ARBA" id="ARBA00013129"/>
    </source>
</evidence>
<evidence type="ECO:0000256" key="18">
    <source>
        <dbReference type="ARBA" id="ARBA00032624"/>
    </source>
</evidence>
<comment type="function">
    <text evidence="17">Bifunctional enzyme that catalyzes the epimerization of the S- and R-forms of NAD(P)HX and the dehydration of the S-form of NAD(P)HX at the expense of ADP, which is converted to AMP. This allows the repair of both epimers of NAD(P)HX, a damaged form of NAD(P)H that is a result of enzymatic or heat-dependent hydration.</text>
</comment>